<gene>
    <name evidence="1" type="ORF">JF886_11200</name>
</gene>
<organism evidence="1 2">
    <name type="scientific">Candidatus Aeolococcus gillhamiae</name>
    <dbReference type="NCBI Taxonomy" id="3127015"/>
    <lineage>
        <taxon>Bacteria</taxon>
        <taxon>Bacillati</taxon>
        <taxon>Candidatus Dormiibacterota</taxon>
        <taxon>Candidatus Dormibacteria</taxon>
        <taxon>Candidatus Aeolococcales</taxon>
        <taxon>Candidatus Aeolococcaceae</taxon>
        <taxon>Candidatus Aeolococcus</taxon>
    </lineage>
</organism>
<proteinExistence type="predicted"/>
<evidence type="ECO:0000313" key="1">
    <source>
        <dbReference type="EMBL" id="MBJ7595404.1"/>
    </source>
</evidence>
<dbReference type="Proteomes" id="UP000606991">
    <property type="component" value="Unassembled WGS sequence"/>
</dbReference>
<comment type="caution">
    <text evidence="1">The sequence shown here is derived from an EMBL/GenBank/DDBJ whole genome shotgun (WGS) entry which is preliminary data.</text>
</comment>
<dbReference type="RefSeq" id="WP_337312482.1">
    <property type="nucleotide sequence ID" value="NZ_JAEKNS010000116.1"/>
</dbReference>
<evidence type="ECO:0000313" key="2">
    <source>
        <dbReference type="Proteomes" id="UP000606991"/>
    </source>
</evidence>
<reference evidence="1 2" key="1">
    <citation type="submission" date="2020-10" db="EMBL/GenBank/DDBJ databases">
        <title>Ca. Dormibacterota MAGs.</title>
        <authorList>
            <person name="Montgomery K."/>
        </authorList>
    </citation>
    <scope>NUCLEOTIDE SEQUENCE [LARGE SCALE GENOMIC DNA]</scope>
    <source>
        <strain evidence="1">SC8812_S17_18</strain>
    </source>
</reference>
<protein>
    <submittedName>
        <fullName evidence="1">Uncharacterized protein</fullName>
    </submittedName>
</protein>
<dbReference type="EMBL" id="JAEKNS010000116">
    <property type="protein sequence ID" value="MBJ7595404.1"/>
    <property type="molecule type" value="Genomic_DNA"/>
</dbReference>
<accession>A0A934JWM0</accession>
<name>A0A934JWM0_9BACT</name>
<sequence length="94" mass="10312">MSWLGRLFAAAPPPPAPNTVVIPDEIVGQLGGGDAPLQTTVNDALRSLIEIRRRAAEHDAEGLPFWLRREAGQKGEIDESLRDRVTQRRAAETD</sequence>
<dbReference type="AlphaFoldDB" id="A0A934JWM0"/>